<dbReference type="SUPFAM" id="SSF48452">
    <property type="entry name" value="TPR-like"/>
    <property type="match status" value="2"/>
</dbReference>
<dbReference type="Pfam" id="PF02518">
    <property type="entry name" value="HATPase_c"/>
    <property type="match status" value="1"/>
</dbReference>
<organism evidence="14 15">
    <name type="scientific">Seonamhaeicola aphaedonensis</name>
    <dbReference type="NCBI Taxonomy" id="1461338"/>
    <lineage>
        <taxon>Bacteria</taxon>
        <taxon>Pseudomonadati</taxon>
        <taxon>Bacteroidota</taxon>
        <taxon>Flavobacteriia</taxon>
        <taxon>Flavobacteriales</taxon>
        <taxon>Flavobacteriaceae</taxon>
    </lineage>
</organism>
<comment type="catalytic activity">
    <reaction evidence="1">
        <text>ATP + protein L-histidine = ADP + protein N-phospho-L-histidine.</text>
        <dbReference type="EC" id="2.7.13.3"/>
    </reaction>
</comment>
<dbReference type="InterPro" id="IPR011712">
    <property type="entry name" value="Sig_transdc_His_kin_sub3_dim/P"/>
</dbReference>
<keyword evidence="3" id="KW-0597">Phosphoprotein</keyword>
<evidence type="ECO:0000256" key="5">
    <source>
        <dbReference type="ARBA" id="ARBA00022741"/>
    </source>
</evidence>
<name>A0A3D9HEM9_9FLAO</name>
<dbReference type="InterPro" id="IPR011990">
    <property type="entry name" value="TPR-like_helical_dom_sf"/>
</dbReference>
<keyword evidence="11" id="KW-0812">Transmembrane</keyword>
<evidence type="ECO:0000256" key="3">
    <source>
        <dbReference type="ARBA" id="ARBA00022553"/>
    </source>
</evidence>
<evidence type="ECO:0000256" key="4">
    <source>
        <dbReference type="ARBA" id="ARBA00022679"/>
    </source>
</evidence>
<keyword evidence="9" id="KW-0802">TPR repeat</keyword>
<dbReference type="AlphaFoldDB" id="A0A3D9HEM9"/>
<dbReference type="GO" id="GO:0005524">
    <property type="term" value="F:ATP binding"/>
    <property type="evidence" value="ECO:0007669"/>
    <property type="project" value="UniProtKB-KW"/>
</dbReference>
<keyword evidence="6 14" id="KW-0418">Kinase</keyword>
<evidence type="ECO:0000256" key="11">
    <source>
        <dbReference type="SAM" id="Phobius"/>
    </source>
</evidence>
<feature type="domain" description="Histidine kinase" evidence="13">
    <location>
        <begin position="461"/>
        <end position="651"/>
    </location>
</feature>
<dbReference type="CDD" id="cd16917">
    <property type="entry name" value="HATPase_UhpB-NarQ-NarX-like"/>
    <property type="match status" value="1"/>
</dbReference>
<evidence type="ECO:0000256" key="2">
    <source>
        <dbReference type="ARBA" id="ARBA00012438"/>
    </source>
</evidence>
<dbReference type="SMART" id="SM00028">
    <property type="entry name" value="TPR"/>
    <property type="match status" value="6"/>
</dbReference>
<feature type="coiled-coil region" evidence="10">
    <location>
        <begin position="360"/>
        <end position="403"/>
    </location>
</feature>
<dbReference type="EMBL" id="QRDX01000005">
    <property type="protein sequence ID" value="RED47905.1"/>
    <property type="molecule type" value="Genomic_DNA"/>
</dbReference>
<dbReference type="GO" id="GO:0016020">
    <property type="term" value="C:membrane"/>
    <property type="evidence" value="ECO:0007669"/>
    <property type="project" value="InterPro"/>
</dbReference>
<dbReference type="EC" id="2.7.13.3" evidence="2"/>
<evidence type="ECO:0000313" key="14">
    <source>
        <dbReference type="EMBL" id="RED47905.1"/>
    </source>
</evidence>
<evidence type="ECO:0000256" key="8">
    <source>
        <dbReference type="ARBA" id="ARBA00023012"/>
    </source>
</evidence>
<keyword evidence="11" id="KW-1133">Transmembrane helix</keyword>
<dbReference type="InterPro" id="IPR050482">
    <property type="entry name" value="Sensor_HK_TwoCompSys"/>
</dbReference>
<dbReference type="InterPro" id="IPR005467">
    <property type="entry name" value="His_kinase_dom"/>
</dbReference>
<keyword evidence="8" id="KW-0902">Two-component regulatory system</keyword>
<proteinExistence type="predicted"/>
<evidence type="ECO:0000256" key="12">
    <source>
        <dbReference type="SAM" id="SignalP"/>
    </source>
</evidence>
<accession>A0A3D9HEM9</accession>
<dbReference type="Proteomes" id="UP000256629">
    <property type="component" value="Unassembled WGS sequence"/>
</dbReference>
<dbReference type="InterPro" id="IPR036890">
    <property type="entry name" value="HATPase_C_sf"/>
</dbReference>
<keyword evidence="10" id="KW-0175">Coiled coil</keyword>
<dbReference type="Gene3D" id="1.25.40.10">
    <property type="entry name" value="Tetratricopeptide repeat domain"/>
    <property type="match status" value="2"/>
</dbReference>
<dbReference type="SUPFAM" id="SSF55874">
    <property type="entry name" value="ATPase domain of HSP90 chaperone/DNA topoisomerase II/histidine kinase"/>
    <property type="match status" value="1"/>
</dbReference>
<dbReference type="Gene3D" id="3.30.565.10">
    <property type="entry name" value="Histidine kinase-like ATPase, C-terminal domain"/>
    <property type="match status" value="1"/>
</dbReference>
<keyword evidence="15" id="KW-1185">Reference proteome</keyword>
<keyword evidence="4" id="KW-0808">Transferase</keyword>
<comment type="caution">
    <text evidence="14">The sequence shown here is derived from an EMBL/GenBank/DDBJ whole genome shotgun (WGS) entry which is preliminary data.</text>
</comment>
<gene>
    <name evidence="14" type="ORF">DFQ02_105132</name>
</gene>
<dbReference type="GO" id="GO:0000155">
    <property type="term" value="F:phosphorelay sensor kinase activity"/>
    <property type="evidence" value="ECO:0007669"/>
    <property type="project" value="InterPro"/>
</dbReference>
<evidence type="ECO:0000256" key="1">
    <source>
        <dbReference type="ARBA" id="ARBA00000085"/>
    </source>
</evidence>
<feature type="repeat" description="TPR" evidence="9">
    <location>
        <begin position="85"/>
        <end position="118"/>
    </location>
</feature>
<feature type="transmembrane region" description="Helical" evidence="11">
    <location>
        <begin position="404"/>
        <end position="422"/>
    </location>
</feature>
<keyword evidence="11" id="KW-0472">Membrane</keyword>
<evidence type="ECO:0000256" key="7">
    <source>
        <dbReference type="ARBA" id="ARBA00022840"/>
    </source>
</evidence>
<evidence type="ECO:0000259" key="13">
    <source>
        <dbReference type="PROSITE" id="PS50109"/>
    </source>
</evidence>
<feature type="repeat" description="TPR" evidence="9">
    <location>
        <begin position="245"/>
        <end position="278"/>
    </location>
</feature>
<dbReference type="PROSITE" id="PS50109">
    <property type="entry name" value="HIS_KIN"/>
    <property type="match status" value="1"/>
</dbReference>
<evidence type="ECO:0000256" key="6">
    <source>
        <dbReference type="ARBA" id="ARBA00022777"/>
    </source>
</evidence>
<feature type="signal peptide" evidence="12">
    <location>
        <begin position="1"/>
        <end position="22"/>
    </location>
</feature>
<dbReference type="InterPro" id="IPR003594">
    <property type="entry name" value="HATPase_dom"/>
</dbReference>
<dbReference type="InterPro" id="IPR019734">
    <property type="entry name" value="TPR_rpt"/>
</dbReference>
<keyword evidence="5" id="KW-0547">Nucleotide-binding</keyword>
<dbReference type="Pfam" id="PF13424">
    <property type="entry name" value="TPR_12"/>
    <property type="match status" value="3"/>
</dbReference>
<evidence type="ECO:0000256" key="9">
    <source>
        <dbReference type="PROSITE-ProRule" id="PRU00339"/>
    </source>
</evidence>
<keyword evidence="12" id="KW-0732">Signal</keyword>
<protein>
    <recommendedName>
        <fullName evidence="2">histidine kinase</fullName>
        <ecNumber evidence="2">2.7.13.3</ecNumber>
    </recommendedName>
</protein>
<sequence>MIFMKKKLLSLTFLLLISFCFSQNHLKIIDSLKTVIFNKPSDSIKIKAYGDLCWYYRSVSIDSAFKYGNLALKLSKETSNQAGEAQAYNDIGILHYDLADYTKALRYYDASLKIRSILKDTMGMAALYNKIGLIHQNTFKLDSAIFYATKALKIYEDKNHVRYVAYIKSNIANIYRGLKQYQKALETHLEIAEVNKSINDNLGLTRTYNNIANAYLFLKDTVQSETYYLKSIDLALKYDYKKELAGLYNNYGGILHDMKKYTKAINYNTKALKLREELKDNYGITSTSLHLAGLYLDLGDFNTARNYLYEGLNLSEGFNINELTMDAYDKLASYYAFKRIPDSVLYYKQLFKSINDTIYNSRITKEVAEVQEKYNAAEREKEIQTQRAEIAEKELKLNRKNTQIIGLVSLALLLFVLGYLLYNQQKLRNKQLQKESELKQALIEIETHNKLQEQRLRISRDLHDNIGAQLTFIISSIENLQYGFKITNNKLKGKLTDISAFTKETIYELRDTIWAMNKNEITLEDLQGRISNFIDKANVSASNLNFSFTIAEALSKAFVFTSVKGMNIYRVIQEAVNNAIKYAEASNIDIQIEKKDDNVLFSISDDGKGFDFNEINAGNGLNNMKKRATDMGATIIYNSETGKGTNIILTL</sequence>
<feature type="chain" id="PRO_5017692400" description="histidine kinase" evidence="12">
    <location>
        <begin position="23"/>
        <end position="651"/>
    </location>
</feature>
<reference evidence="14 15" key="1">
    <citation type="submission" date="2018-07" db="EMBL/GenBank/DDBJ databases">
        <title>Genomic Encyclopedia of Type Strains, Phase III (KMG-III): the genomes of soil and plant-associated and newly described type strains.</title>
        <authorList>
            <person name="Whitman W."/>
        </authorList>
    </citation>
    <scope>NUCLEOTIDE SEQUENCE [LARGE SCALE GENOMIC DNA]</scope>
    <source>
        <strain evidence="14 15">CECT 8487</strain>
    </source>
</reference>
<dbReference type="PANTHER" id="PTHR24421">
    <property type="entry name" value="NITRATE/NITRITE SENSOR PROTEIN NARX-RELATED"/>
    <property type="match status" value="1"/>
</dbReference>
<evidence type="ECO:0000256" key="10">
    <source>
        <dbReference type="SAM" id="Coils"/>
    </source>
</evidence>
<dbReference type="OrthoDB" id="9778366at2"/>
<evidence type="ECO:0000313" key="15">
    <source>
        <dbReference type="Proteomes" id="UP000256629"/>
    </source>
</evidence>
<dbReference type="PROSITE" id="PS50005">
    <property type="entry name" value="TPR"/>
    <property type="match status" value="2"/>
</dbReference>
<dbReference type="PANTHER" id="PTHR24421:SF10">
    <property type="entry name" value="NITRATE_NITRITE SENSOR PROTEIN NARQ"/>
    <property type="match status" value="1"/>
</dbReference>
<dbReference type="Gene3D" id="1.20.5.1930">
    <property type="match status" value="1"/>
</dbReference>
<dbReference type="Pfam" id="PF07730">
    <property type="entry name" value="HisKA_3"/>
    <property type="match status" value="1"/>
</dbReference>
<keyword evidence="7" id="KW-0067">ATP-binding</keyword>
<dbReference type="GO" id="GO:0046983">
    <property type="term" value="F:protein dimerization activity"/>
    <property type="evidence" value="ECO:0007669"/>
    <property type="project" value="InterPro"/>
</dbReference>